<name>A0ACC0IBH2_9ERIC</name>
<dbReference type="Proteomes" id="UP001060215">
    <property type="component" value="Chromosome 6"/>
</dbReference>
<evidence type="ECO:0000313" key="2">
    <source>
        <dbReference type="Proteomes" id="UP001060215"/>
    </source>
</evidence>
<protein>
    <submittedName>
        <fullName evidence="1">Protein FIP2</fullName>
    </submittedName>
</protein>
<comment type="caution">
    <text evidence="1">The sequence shown here is derived from an EMBL/GenBank/DDBJ whole genome shotgun (WGS) entry which is preliminary data.</text>
</comment>
<evidence type="ECO:0000313" key="1">
    <source>
        <dbReference type="EMBL" id="KAI8022182.1"/>
    </source>
</evidence>
<proteinExistence type="predicted"/>
<accession>A0ACC0IBH2</accession>
<gene>
    <name evidence="1" type="ORF">LOK49_LG03G02717</name>
</gene>
<organism evidence="1 2">
    <name type="scientific">Camellia lanceoleosa</name>
    <dbReference type="NCBI Taxonomy" id="1840588"/>
    <lineage>
        <taxon>Eukaryota</taxon>
        <taxon>Viridiplantae</taxon>
        <taxon>Streptophyta</taxon>
        <taxon>Embryophyta</taxon>
        <taxon>Tracheophyta</taxon>
        <taxon>Spermatophyta</taxon>
        <taxon>Magnoliopsida</taxon>
        <taxon>eudicotyledons</taxon>
        <taxon>Gunneridae</taxon>
        <taxon>Pentapetalae</taxon>
        <taxon>asterids</taxon>
        <taxon>Ericales</taxon>
        <taxon>Theaceae</taxon>
        <taxon>Camellia</taxon>
    </lineage>
</organism>
<reference evidence="1 2" key="1">
    <citation type="journal article" date="2022" name="Plant J.">
        <title>Chromosome-level genome of Camellia lanceoleosa provides a valuable resource for understanding genome evolution and self-incompatibility.</title>
        <authorList>
            <person name="Gong W."/>
            <person name="Xiao S."/>
            <person name="Wang L."/>
            <person name="Liao Z."/>
            <person name="Chang Y."/>
            <person name="Mo W."/>
            <person name="Hu G."/>
            <person name="Li W."/>
            <person name="Zhao G."/>
            <person name="Zhu H."/>
            <person name="Hu X."/>
            <person name="Ji K."/>
            <person name="Xiang X."/>
            <person name="Song Q."/>
            <person name="Yuan D."/>
            <person name="Jin S."/>
            <person name="Zhang L."/>
        </authorList>
    </citation>
    <scope>NUCLEOTIDE SEQUENCE [LARGE SCALE GENOMIC DNA]</scope>
    <source>
        <strain evidence="1">SQ_2022a</strain>
    </source>
</reference>
<dbReference type="EMBL" id="CM045763">
    <property type="protein sequence ID" value="KAI8022182.1"/>
    <property type="molecule type" value="Genomic_DNA"/>
</dbReference>
<sequence length="85" mass="10044">MVVAIKRFGDGFVRMERMKMEMAREVEVIRRDVEMKWTEMILESQEQIVKAFGNALSEKRNKKAKRMPTPKAWIWGCQGNCRVHS</sequence>
<keyword evidence="2" id="KW-1185">Reference proteome</keyword>